<evidence type="ECO:0008006" key="4">
    <source>
        <dbReference type="Google" id="ProtNLM"/>
    </source>
</evidence>
<evidence type="ECO:0000256" key="1">
    <source>
        <dbReference type="SAM" id="Phobius"/>
    </source>
</evidence>
<dbReference type="AlphaFoldDB" id="A0A379DK21"/>
<keyword evidence="1" id="KW-0812">Transmembrane</keyword>
<dbReference type="RefSeq" id="WP_018359917.1">
    <property type="nucleotide sequence ID" value="NZ_UGTI01000001.1"/>
</dbReference>
<dbReference type="EMBL" id="UGTI01000001">
    <property type="protein sequence ID" value="SUB78681.1"/>
    <property type="molecule type" value="Genomic_DNA"/>
</dbReference>
<evidence type="ECO:0000313" key="2">
    <source>
        <dbReference type="EMBL" id="SUB78681.1"/>
    </source>
</evidence>
<dbReference type="GO" id="GO:0015074">
    <property type="term" value="P:DNA integration"/>
    <property type="evidence" value="ECO:0007669"/>
    <property type="project" value="InterPro"/>
</dbReference>
<feature type="transmembrane region" description="Helical" evidence="1">
    <location>
        <begin position="30"/>
        <end position="49"/>
    </location>
</feature>
<keyword evidence="1" id="KW-0472">Membrane</keyword>
<proteinExistence type="predicted"/>
<protein>
    <recommendedName>
        <fullName evidence="4">Integrase catalytic domain-containing protein</fullName>
    </recommendedName>
</protein>
<gene>
    <name evidence="2" type="ORF">NCTC13100_01864</name>
</gene>
<reference evidence="2 3" key="1">
    <citation type="submission" date="2018-06" db="EMBL/GenBank/DDBJ databases">
        <authorList>
            <consortium name="Pathogen Informatics"/>
            <person name="Doyle S."/>
        </authorList>
    </citation>
    <scope>NUCLEOTIDE SEQUENCE [LARGE SCALE GENOMIC DNA]</scope>
    <source>
        <strain evidence="2 3">NCTC13100</strain>
    </source>
</reference>
<sequence length="62" mass="7439">MKGLEDYIVYYNDDRIKSRLKVKNSVQYRVLFNNLLSTFLGAVQFFRYLHPNKIPISTILHF</sequence>
<evidence type="ECO:0000313" key="3">
    <source>
        <dbReference type="Proteomes" id="UP000254263"/>
    </source>
</evidence>
<dbReference type="Proteomes" id="UP000254263">
    <property type="component" value="Unassembled WGS sequence"/>
</dbReference>
<accession>A0A379DK21</accession>
<keyword evidence="1" id="KW-1133">Transmembrane helix</keyword>
<organism evidence="2 3">
    <name type="scientific">Porphyromonas macacae</name>
    <dbReference type="NCBI Taxonomy" id="28115"/>
    <lineage>
        <taxon>Bacteria</taxon>
        <taxon>Pseudomonadati</taxon>
        <taxon>Bacteroidota</taxon>
        <taxon>Bacteroidia</taxon>
        <taxon>Bacteroidales</taxon>
        <taxon>Porphyromonadaceae</taxon>
        <taxon>Porphyromonas</taxon>
    </lineage>
</organism>
<name>A0A379DK21_9PORP</name>